<dbReference type="RefSeq" id="WP_062999819.1">
    <property type="nucleotide sequence ID" value="NZ_BMMH01000006.1"/>
</dbReference>
<gene>
    <name evidence="2" type="ORF">GCM10011588_35510</name>
</gene>
<dbReference type="AlphaFoldDB" id="A0A917RPH4"/>
<dbReference type="Proteomes" id="UP000638263">
    <property type="component" value="Unassembled WGS sequence"/>
</dbReference>
<name>A0A917RPH4_9NOCA</name>
<keyword evidence="3" id="KW-1185">Reference proteome</keyword>
<organism evidence="2 3">
    <name type="scientific">Nocardia jinanensis</name>
    <dbReference type="NCBI Taxonomy" id="382504"/>
    <lineage>
        <taxon>Bacteria</taxon>
        <taxon>Bacillati</taxon>
        <taxon>Actinomycetota</taxon>
        <taxon>Actinomycetes</taxon>
        <taxon>Mycobacteriales</taxon>
        <taxon>Nocardiaceae</taxon>
        <taxon>Nocardia</taxon>
    </lineage>
</organism>
<reference evidence="2" key="1">
    <citation type="journal article" date="2014" name="Int. J. Syst. Evol. Microbiol.">
        <title>Complete genome sequence of Corynebacterium casei LMG S-19264T (=DSM 44701T), isolated from a smear-ripened cheese.</title>
        <authorList>
            <consortium name="US DOE Joint Genome Institute (JGI-PGF)"/>
            <person name="Walter F."/>
            <person name="Albersmeier A."/>
            <person name="Kalinowski J."/>
            <person name="Ruckert C."/>
        </authorList>
    </citation>
    <scope>NUCLEOTIDE SEQUENCE</scope>
    <source>
        <strain evidence="2">CGMCC 4.3508</strain>
    </source>
</reference>
<protein>
    <submittedName>
        <fullName evidence="2">Uncharacterized protein</fullName>
    </submittedName>
</protein>
<sequence length="132" mass="14257">MPPRVPATESHRRGPRGGPTAFGGHRSVLFLHGRGQQERIPEELRRTWTAGLNKGLTLAGLSTIDPADVYFPFYGDQLVASMDTHEGVDTGSVLYESLVAEAAQQAGMPCRGGRHHRTAAREVGHTGRSVTN</sequence>
<comment type="caution">
    <text evidence="2">The sequence shown here is derived from an EMBL/GenBank/DDBJ whole genome shotgun (WGS) entry which is preliminary data.</text>
</comment>
<proteinExistence type="predicted"/>
<feature type="region of interest" description="Disordered" evidence="1">
    <location>
        <begin position="1"/>
        <end position="25"/>
    </location>
</feature>
<evidence type="ECO:0000256" key="1">
    <source>
        <dbReference type="SAM" id="MobiDB-lite"/>
    </source>
</evidence>
<evidence type="ECO:0000313" key="2">
    <source>
        <dbReference type="EMBL" id="GGL17672.1"/>
    </source>
</evidence>
<accession>A0A917RPH4</accession>
<evidence type="ECO:0000313" key="3">
    <source>
        <dbReference type="Proteomes" id="UP000638263"/>
    </source>
</evidence>
<reference evidence="2" key="2">
    <citation type="submission" date="2020-09" db="EMBL/GenBank/DDBJ databases">
        <authorList>
            <person name="Sun Q."/>
            <person name="Zhou Y."/>
        </authorList>
    </citation>
    <scope>NUCLEOTIDE SEQUENCE</scope>
    <source>
        <strain evidence="2">CGMCC 4.3508</strain>
    </source>
</reference>
<dbReference type="EMBL" id="BMMH01000006">
    <property type="protein sequence ID" value="GGL17672.1"/>
    <property type="molecule type" value="Genomic_DNA"/>
</dbReference>